<dbReference type="InterPro" id="IPR021333">
    <property type="entry name" value="DUF2946"/>
</dbReference>
<organism evidence="2 3">
    <name type="scientific">Benzoatithermus flavus</name>
    <dbReference type="NCBI Taxonomy" id="3108223"/>
    <lineage>
        <taxon>Bacteria</taxon>
        <taxon>Pseudomonadati</taxon>
        <taxon>Pseudomonadota</taxon>
        <taxon>Alphaproteobacteria</taxon>
        <taxon>Geminicoccales</taxon>
        <taxon>Geminicoccaceae</taxon>
        <taxon>Benzoatithermus</taxon>
    </lineage>
</organism>
<sequence>MLATLLALLALLMPVSHCWLPMDAAAPGVAAYGGHDHAAAGGHRRHDAPPAAPFDRLKCPLCQGRIGIAILPASPAALAAPTGYILVRHAAKPALPGLRPLLRPSLPRAPPLPA</sequence>
<feature type="chain" id="PRO_5046434758" evidence="1">
    <location>
        <begin position="19"/>
        <end position="114"/>
    </location>
</feature>
<gene>
    <name evidence="2" type="ORF">U1T56_05595</name>
</gene>
<evidence type="ECO:0000256" key="1">
    <source>
        <dbReference type="SAM" id="SignalP"/>
    </source>
</evidence>
<comment type="caution">
    <text evidence="2">The sequence shown here is derived from an EMBL/GenBank/DDBJ whole genome shotgun (WGS) entry which is preliminary data.</text>
</comment>
<dbReference type="EMBL" id="JBBLZC010000004">
    <property type="protein sequence ID" value="MEK0082614.1"/>
    <property type="molecule type" value="Genomic_DNA"/>
</dbReference>
<feature type="signal peptide" evidence="1">
    <location>
        <begin position="1"/>
        <end position="18"/>
    </location>
</feature>
<dbReference type="Proteomes" id="UP001375743">
    <property type="component" value="Unassembled WGS sequence"/>
</dbReference>
<keyword evidence="3" id="KW-1185">Reference proteome</keyword>
<evidence type="ECO:0000313" key="3">
    <source>
        <dbReference type="Proteomes" id="UP001375743"/>
    </source>
</evidence>
<accession>A0ABU8XNF4</accession>
<dbReference type="Pfam" id="PF11162">
    <property type="entry name" value="DUF2946"/>
    <property type="match status" value="1"/>
</dbReference>
<proteinExistence type="predicted"/>
<reference evidence="2 3" key="1">
    <citation type="submission" date="2024-01" db="EMBL/GenBank/DDBJ databases">
        <title>Multi-omics insights into the function and evolution of sodium benzoate biodegradation pathways in Benzoatithermus flavus gen. nov., sp. nov. from hot spring.</title>
        <authorList>
            <person name="Hu C.-J."/>
            <person name="Li W.-J."/>
        </authorList>
    </citation>
    <scope>NUCLEOTIDE SEQUENCE [LARGE SCALE GENOMIC DNA]</scope>
    <source>
        <strain evidence="2 3">SYSU G07066</strain>
    </source>
</reference>
<name>A0ABU8XNF4_9PROT</name>
<dbReference type="RefSeq" id="WP_418158465.1">
    <property type="nucleotide sequence ID" value="NZ_JBBLZC010000004.1"/>
</dbReference>
<protein>
    <submittedName>
        <fullName evidence="2">DUF2946 family protein</fullName>
    </submittedName>
</protein>
<evidence type="ECO:0000313" key="2">
    <source>
        <dbReference type="EMBL" id="MEK0082614.1"/>
    </source>
</evidence>
<keyword evidence="1" id="KW-0732">Signal</keyword>